<dbReference type="AlphaFoldDB" id="A0A4C1YFD9"/>
<dbReference type="EMBL" id="BGZK01001177">
    <property type="protein sequence ID" value="GBP73522.1"/>
    <property type="molecule type" value="Genomic_DNA"/>
</dbReference>
<evidence type="ECO:0000313" key="3">
    <source>
        <dbReference type="EMBL" id="GBP73522.1"/>
    </source>
</evidence>
<dbReference type="STRING" id="151549.A0A4C1YFD9"/>
<accession>A0A4C1YFD9</accession>
<evidence type="ECO:0000256" key="1">
    <source>
        <dbReference type="ARBA" id="ARBA00023180"/>
    </source>
</evidence>
<proteinExistence type="predicted"/>
<dbReference type="OrthoDB" id="19653at2759"/>
<dbReference type="Proteomes" id="UP000299102">
    <property type="component" value="Unassembled WGS sequence"/>
</dbReference>
<sequence length="495" mass="54294">MATNPGTVCAQPSSSGMRGVEDCLVLDIHTNSTNSSEASSPVMVWLHGGHYSTGSNQGISFKNLVAEGIVVVALNYRLSIFGFLCLGVADAPGNAGLKDVVAGLRWIKDNIKAFGGNPNNIVLFGHGSGAAMVDLITLQTHTRGLVHKAIAQSGSSLAPWAIAYEPVERAQLFGEKLNYSRKSNEELARTFVNTNLTALLTNLNGFKFTDNTPLFAPCLENPLLDSNDTFMTEAPIDVLRSGNYSKIPFITGYTTAEGSLRASEVIENDWLNKMQANFSQFLQPDLEFVNGSIRNETEASIRDRYFQNRIINMETITDYLEYHGDSMILISVIRGARERATNSPDQVRLYEFGYMGSYGQPWTLDTITLHGARHGRELDYLFGTTAQPRSLITDDTVSTSLVRRWTMFAHTGVPIALTAPGNASWPPFSATAMNCFVYSQPGTANGATENLKQDPHQSRMTYWCVGPHTAYIYGGGLSSIVDVQWVKRTIGFHET</sequence>
<dbReference type="Pfam" id="PF00135">
    <property type="entry name" value="COesterase"/>
    <property type="match status" value="1"/>
</dbReference>
<dbReference type="Gene3D" id="3.40.50.1820">
    <property type="entry name" value="alpha/beta hydrolase"/>
    <property type="match status" value="1"/>
</dbReference>
<feature type="domain" description="Carboxylesterase type B" evidence="2">
    <location>
        <begin position="2"/>
        <end position="443"/>
    </location>
</feature>
<keyword evidence="1" id="KW-0325">Glycoprotein</keyword>
<comment type="caution">
    <text evidence="3">The sequence shown here is derived from an EMBL/GenBank/DDBJ whole genome shotgun (WGS) entry which is preliminary data.</text>
</comment>
<dbReference type="InterPro" id="IPR029058">
    <property type="entry name" value="AB_hydrolase_fold"/>
</dbReference>
<evidence type="ECO:0000259" key="2">
    <source>
        <dbReference type="Pfam" id="PF00135"/>
    </source>
</evidence>
<dbReference type="PANTHER" id="PTHR11559">
    <property type="entry name" value="CARBOXYLESTERASE"/>
    <property type="match status" value="1"/>
</dbReference>
<gene>
    <name evidence="3" type="ORF">EVAR_89182_1</name>
</gene>
<dbReference type="InterPro" id="IPR050309">
    <property type="entry name" value="Type-B_Carboxylest/Lipase"/>
</dbReference>
<keyword evidence="4" id="KW-1185">Reference proteome</keyword>
<protein>
    <submittedName>
        <fullName evidence="3">Venom carboxylesterase-6</fullName>
    </submittedName>
</protein>
<evidence type="ECO:0000313" key="4">
    <source>
        <dbReference type="Proteomes" id="UP000299102"/>
    </source>
</evidence>
<dbReference type="InterPro" id="IPR002018">
    <property type="entry name" value="CarbesteraseB"/>
</dbReference>
<name>A0A4C1YFD9_EUMVA</name>
<reference evidence="3 4" key="1">
    <citation type="journal article" date="2019" name="Commun. Biol.">
        <title>The bagworm genome reveals a unique fibroin gene that provides high tensile strength.</title>
        <authorList>
            <person name="Kono N."/>
            <person name="Nakamura H."/>
            <person name="Ohtoshi R."/>
            <person name="Tomita M."/>
            <person name="Numata K."/>
            <person name="Arakawa K."/>
        </authorList>
    </citation>
    <scope>NUCLEOTIDE SEQUENCE [LARGE SCALE GENOMIC DNA]</scope>
</reference>
<organism evidence="3 4">
    <name type="scientific">Eumeta variegata</name>
    <name type="common">Bagworm moth</name>
    <name type="synonym">Eumeta japonica</name>
    <dbReference type="NCBI Taxonomy" id="151549"/>
    <lineage>
        <taxon>Eukaryota</taxon>
        <taxon>Metazoa</taxon>
        <taxon>Ecdysozoa</taxon>
        <taxon>Arthropoda</taxon>
        <taxon>Hexapoda</taxon>
        <taxon>Insecta</taxon>
        <taxon>Pterygota</taxon>
        <taxon>Neoptera</taxon>
        <taxon>Endopterygota</taxon>
        <taxon>Lepidoptera</taxon>
        <taxon>Glossata</taxon>
        <taxon>Ditrysia</taxon>
        <taxon>Tineoidea</taxon>
        <taxon>Psychidae</taxon>
        <taxon>Oiketicinae</taxon>
        <taxon>Eumeta</taxon>
    </lineage>
</organism>
<dbReference type="SUPFAM" id="SSF53474">
    <property type="entry name" value="alpha/beta-Hydrolases"/>
    <property type="match status" value="1"/>
</dbReference>